<dbReference type="Gene3D" id="2.30.30.40">
    <property type="entry name" value="SH3 Domains"/>
    <property type="match status" value="1"/>
</dbReference>
<dbReference type="Gene3D" id="2.30.42.10">
    <property type="match status" value="2"/>
</dbReference>
<evidence type="ECO:0000259" key="1">
    <source>
        <dbReference type="PROSITE" id="PS50106"/>
    </source>
</evidence>
<dbReference type="AlphaFoldDB" id="A0A6P6XQ19"/>
<dbReference type="InParanoid" id="A0A6P6XQ19"/>
<dbReference type="InterPro" id="IPR027417">
    <property type="entry name" value="P-loop_NTPase"/>
</dbReference>
<sequence>MRECIKFSKSLLNLNDVNNNTFVMNNDILSIDNMIKYESDIEQVKQLTMTKKLHEFHGIFFDTTIENGVIIRQVANNSEARKAGLRQGDRILELCGINMRMANYRLAEKIINECKDNEIIIKINCSVNRYESDISLAMAKSSINNYNRKLIKKQSTLVRRNAFKRKNRILHRYFERKQNEHSALYQNYLLNVSLPRRIHLRPLFANKLKLCGGNAVGIFVHTIAEELQRFLQIGDQLLEYNKYDLTQATAEDAALHLAEPIAQNTAELIVLFNIDVFHQIQENPIGDSFYIRAEFERSSACNSSLKFNKGDILYVDNTLYDGKPCQYWRAWKLDPFGQPIESGYIPSKYNAECEVFRQFFRNMNNHDTNMLHSIRHIFHRLISNKSNVDDNDTRLLASFSSMSNDRNGYYDNQNSLESMENIDLQAYRRVRMIEQTKPRPVIIFGPYSHTIVKRLESQFSSLFRLCQKKTETMIMMSSIWNEKKDDHYISCSSREDGESNFISLTELTEISNQGLHPVITITGNSLDEFHQQQIYPIIIELRFRSAKQMKIAVNKYWNHTSKISLRTAKNIHKHHQKLSKQFEHIEHVILNANINLMNIINMIEFHVLIEQDKLIWKEA</sequence>
<dbReference type="RefSeq" id="XP_027194956.1">
    <property type="nucleotide sequence ID" value="XM_027339155.1"/>
</dbReference>
<organism evidence="2 3">
    <name type="scientific">Dermatophagoides pteronyssinus</name>
    <name type="common">European house dust mite</name>
    <dbReference type="NCBI Taxonomy" id="6956"/>
    <lineage>
        <taxon>Eukaryota</taxon>
        <taxon>Metazoa</taxon>
        <taxon>Ecdysozoa</taxon>
        <taxon>Arthropoda</taxon>
        <taxon>Chelicerata</taxon>
        <taxon>Arachnida</taxon>
        <taxon>Acari</taxon>
        <taxon>Acariformes</taxon>
        <taxon>Sarcoptiformes</taxon>
        <taxon>Astigmata</taxon>
        <taxon>Psoroptidia</taxon>
        <taxon>Analgoidea</taxon>
        <taxon>Pyroglyphidae</taxon>
        <taxon>Dermatophagoidinae</taxon>
        <taxon>Dermatophagoides</taxon>
    </lineage>
</organism>
<dbReference type="InterPro" id="IPR036028">
    <property type="entry name" value="SH3-like_dom_sf"/>
</dbReference>
<dbReference type="GO" id="GO:0035331">
    <property type="term" value="P:negative regulation of hippo signaling"/>
    <property type="evidence" value="ECO:0007669"/>
    <property type="project" value="TreeGrafter"/>
</dbReference>
<dbReference type="InterPro" id="IPR036034">
    <property type="entry name" value="PDZ_sf"/>
</dbReference>
<dbReference type="SMART" id="SM00228">
    <property type="entry name" value="PDZ"/>
    <property type="match status" value="1"/>
</dbReference>
<reference evidence="3" key="1">
    <citation type="submission" date="2025-08" db="UniProtKB">
        <authorList>
            <consortium name="RefSeq"/>
        </authorList>
    </citation>
    <scope>IDENTIFICATION</scope>
    <source>
        <strain evidence="3">Airmid</strain>
    </source>
</reference>
<feature type="domain" description="PDZ" evidence="1">
    <location>
        <begin position="46"/>
        <end position="113"/>
    </location>
</feature>
<evidence type="ECO:0000313" key="2">
    <source>
        <dbReference type="Proteomes" id="UP000515146"/>
    </source>
</evidence>
<dbReference type="SUPFAM" id="SSF50044">
    <property type="entry name" value="SH3-domain"/>
    <property type="match status" value="1"/>
</dbReference>
<dbReference type="PANTHER" id="PTHR46360:SF1">
    <property type="entry name" value="DISKS LARGE HOMOLOG 5"/>
    <property type="match status" value="1"/>
</dbReference>
<proteinExistence type="predicted"/>
<protein>
    <submittedName>
        <fullName evidence="3">Disks large homolog 5-like</fullName>
    </submittedName>
</protein>
<dbReference type="Proteomes" id="UP000515146">
    <property type="component" value="Unplaced"/>
</dbReference>
<dbReference type="KEGG" id="dpte:113789598"/>
<dbReference type="InterPro" id="IPR001478">
    <property type="entry name" value="PDZ"/>
</dbReference>
<dbReference type="SUPFAM" id="SSF50156">
    <property type="entry name" value="PDZ domain-like"/>
    <property type="match status" value="2"/>
</dbReference>
<dbReference type="OrthoDB" id="6506532at2759"/>
<dbReference type="OMA" id="NANINLM"/>
<dbReference type="Pfam" id="PF00595">
    <property type="entry name" value="PDZ"/>
    <property type="match status" value="1"/>
</dbReference>
<evidence type="ECO:0000313" key="3">
    <source>
        <dbReference type="RefSeq" id="XP_027194956.1"/>
    </source>
</evidence>
<keyword evidence="2" id="KW-1185">Reference proteome</keyword>
<dbReference type="GO" id="GO:0005886">
    <property type="term" value="C:plasma membrane"/>
    <property type="evidence" value="ECO:0007669"/>
    <property type="project" value="TreeGrafter"/>
</dbReference>
<dbReference type="Gene3D" id="3.40.50.300">
    <property type="entry name" value="P-loop containing nucleotide triphosphate hydrolases"/>
    <property type="match status" value="1"/>
</dbReference>
<dbReference type="PROSITE" id="PS50106">
    <property type="entry name" value="PDZ"/>
    <property type="match status" value="1"/>
</dbReference>
<dbReference type="PANTHER" id="PTHR46360">
    <property type="entry name" value="DISKS LARGE HOMOLOG 5"/>
    <property type="match status" value="1"/>
</dbReference>
<accession>A0A6P6XQ19</accession>
<gene>
    <name evidence="3" type="primary">LOC113789598</name>
</gene>
<name>A0A6P6XQ19_DERPT</name>
<dbReference type="InterPro" id="IPR053004">
    <property type="entry name" value="MAGUK_Signaling_Regulators"/>
</dbReference>